<dbReference type="InterPro" id="IPR043180">
    <property type="entry name" value="Baseplate_struct_Gp11_C"/>
</dbReference>
<dbReference type="Gene3D" id="3.90.1160.10">
    <property type="entry name" value="Baseplate structural protein gp11, finger domain"/>
    <property type="match status" value="1"/>
</dbReference>
<dbReference type="InterPro" id="IPR015976">
    <property type="entry name" value="Phage_T4_Gp11_C"/>
</dbReference>
<name>E5E4E9_9CAUD</name>
<dbReference type="SUPFAM" id="SSF56558">
    <property type="entry name" value="Baseplate structural protein gp11"/>
    <property type="match status" value="1"/>
</dbReference>
<dbReference type="Proteomes" id="UP000008730">
    <property type="component" value="Segment"/>
</dbReference>
<dbReference type="InterPro" id="IPR015982">
    <property type="entry name" value="Baseplate_struct_Gp11_N_sf"/>
</dbReference>
<protein>
    <submittedName>
        <fullName evidence="1">Gp11 baseplate wedge completion tail pin</fullName>
    </submittedName>
</protein>
<reference evidence="1 2" key="1">
    <citation type="journal article" date="2010" name="Virol. J.">
        <title>Genomes of the T4-related bacteriophages as windows on microbial genome evolution.</title>
        <authorList>
            <person name="Petrov V.M."/>
            <person name="Ratnayaka S."/>
            <person name="Nolan J.M."/>
            <person name="Miller E.S."/>
            <person name="Karam J.D."/>
        </authorList>
    </citation>
    <scope>NUCLEOTIDE SEQUENCE [LARGE SCALE GENOMIC DNA]</scope>
</reference>
<dbReference type="Gene3D" id="1.10.286.30">
    <property type="entry name" value="Baseplate structural protein GP11, N-terminal domain"/>
    <property type="match status" value="1"/>
</dbReference>
<dbReference type="OrthoDB" id="8112at10239"/>
<dbReference type="KEGG" id="vg:9926059"/>
<dbReference type="InterPro" id="IPR014791">
    <property type="entry name" value="Baseplate_struct_Gp11"/>
</dbReference>
<dbReference type="InterPro" id="IPR036214">
    <property type="entry name" value="Gp11_sf"/>
</dbReference>
<keyword evidence="2" id="KW-1185">Reference proteome</keyword>
<sequence>MSKNQTLSQNSTRDANHHEFTVDQNSIIVANTQPYGAVAIEQVAKGVNYPNVQSAIDDMAALFILPVNTILTTSDGISPAGVSQIDQFKFTGTVRADGKTTGQKTIINFYGFYTEVTIGDTAEEAASKIKFTLEQAAQKGIAIAEVTTGATLDILQLRYSDFKTHNLKPYSDQGITITPTTATPAKAGYGMWTKIGTETRTLDAATGPVTFYYFRRDN</sequence>
<evidence type="ECO:0000313" key="2">
    <source>
        <dbReference type="Proteomes" id="UP000008730"/>
    </source>
</evidence>
<dbReference type="Gene3D" id="2.20.20.20">
    <property type="entry name" value="Baseplate structural protein gp11, C-terminal domain"/>
    <property type="match status" value="1"/>
</dbReference>
<dbReference type="EMBL" id="GU911519">
    <property type="protein sequence ID" value="ADG36133.1"/>
    <property type="molecule type" value="Genomic_DNA"/>
</dbReference>
<dbReference type="GeneID" id="9926059"/>
<accession>E5E4E9</accession>
<organism evidence="1 2">
    <name type="scientific">Acinetobacter phage Acj61</name>
    <dbReference type="NCBI Taxonomy" id="760732"/>
    <lineage>
        <taxon>Viruses</taxon>
        <taxon>Duplodnaviria</taxon>
        <taxon>Heunggongvirae</taxon>
        <taxon>Uroviricota</taxon>
        <taxon>Caudoviricetes</taxon>
        <taxon>Pantevenvirales</taxon>
        <taxon>Straboviridae</taxon>
        <taxon>Twarogvirinae</taxon>
        <taxon>Lasallevirus</taxon>
        <taxon>Lasallevirus Acj61</taxon>
        <taxon>Acinetobacter virus Acj61</taxon>
    </lineage>
</organism>
<evidence type="ECO:0000313" key="1">
    <source>
        <dbReference type="EMBL" id="ADG36133.1"/>
    </source>
</evidence>
<dbReference type="Pfam" id="PF08677">
    <property type="entry name" value="GP11"/>
    <property type="match status" value="1"/>
</dbReference>
<dbReference type="RefSeq" id="YP_004009785.1">
    <property type="nucleotide sequence ID" value="NC_014661.1"/>
</dbReference>
<gene>
    <name evidence="1" type="primary">11</name>
    <name evidence="1" type="ORF">Acj61p168</name>
</gene>
<proteinExistence type="predicted"/>